<comment type="caution">
    <text evidence="8">The sequence shown here is derived from an EMBL/GenBank/DDBJ whole genome shotgun (WGS) entry which is preliminary data.</text>
</comment>
<protein>
    <recommendedName>
        <fullName evidence="4 5">Peptide chain release factor 2</fullName>
        <shortName evidence="4">RF-2</shortName>
    </recommendedName>
</protein>
<evidence type="ECO:0000256" key="6">
    <source>
        <dbReference type="SAM" id="Coils"/>
    </source>
</evidence>
<feature type="coiled-coil region" evidence="6">
    <location>
        <begin position="53"/>
        <end position="90"/>
    </location>
</feature>
<reference evidence="8" key="1">
    <citation type="submission" date="2020-04" db="EMBL/GenBank/DDBJ databases">
        <authorList>
            <person name="Zhang T."/>
        </authorList>
    </citation>
    <scope>NUCLEOTIDE SEQUENCE</scope>
    <source>
        <strain evidence="8">HKST-UBA14</strain>
    </source>
</reference>
<dbReference type="NCBIfam" id="TIGR00020">
    <property type="entry name" value="prfB"/>
    <property type="match status" value="1"/>
</dbReference>
<comment type="subcellular location">
    <subcellularLocation>
        <location evidence="4">Cytoplasm</location>
    </subcellularLocation>
</comment>
<dbReference type="PANTHER" id="PTHR43116">
    <property type="entry name" value="PEPTIDE CHAIN RELEASE FACTOR 2"/>
    <property type="match status" value="1"/>
</dbReference>
<evidence type="ECO:0000256" key="3">
    <source>
        <dbReference type="ARBA" id="ARBA00022917"/>
    </source>
</evidence>
<dbReference type="GO" id="GO:0005737">
    <property type="term" value="C:cytoplasm"/>
    <property type="evidence" value="ECO:0007669"/>
    <property type="project" value="UniProtKB-SubCell"/>
</dbReference>
<dbReference type="SMART" id="SM00937">
    <property type="entry name" value="PCRF"/>
    <property type="match status" value="1"/>
</dbReference>
<evidence type="ECO:0000256" key="5">
    <source>
        <dbReference type="NCBIfam" id="TIGR00020"/>
    </source>
</evidence>
<keyword evidence="3 4" id="KW-0648">Protein biosynthesis</keyword>
<dbReference type="GO" id="GO:0016149">
    <property type="term" value="F:translation release factor activity, codon specific"/>
    <property type="evidence" value="ECO:0007669"/>
    <property type="project" value="UniProtKB-UniRule"/>
</dbReference>
<feature type="modified residue" description="N5-methylglutamine" evidence="4">
    <location>
        <position position="258"/>
    </location>
</feature>
<dbReference type="PROSITE" id="PS00745">
    <property type="entry name" value="RF_PROK_I"/>
    <property type="match status" value="1"/>
</dbReference>
<dbReference type="Proteomes" id="UP000783287">
    <property type="component" value="Unassembled WGS sequence"/>
</dbReference>
<dbReference type="SUPFAM" id="SSF75620">
    <property type="entry name" value="Release factor"/>
    <property type="match status" value="1"/>
</dbReference>
<dbReference type="Gene3D" id="1.20.58.410">
    <property type="entry name" value="Release factor"/>
    <property type="match status" value="1"/>
</dbReference>
<dbReference type="PANTHER" id="PTHR43116:SF3">
    <property type="entry name" value="CLASS I PEPTIDE CHAIN RELEASE FACTOR"/>
    <property type="match status" value="1"/>
</dbReference>
<sequence length="370" mass="42030">MRTESEIKEQLSILQDRLKSIAEKKQPDIISEKLTTLKTQSAQTDFWNDNEQAQKVMKQIGEYEDDINRLTDISSKLEDIEVMIELAEDKDNTPGKPDPEVWQEVNSMINSTDKEIDKLETETFLSGKYDEYDAIISIHAGQGGTEANDWADMLLRMYLKYFERQGFKYEITNKVTGTDVGINTATIEVHGRYAYGYLKLEHGTHRLVRISPFNAQGLRQTSFAGVEVTPLIEDDLEVNLNEDDIEFSAVRSSGAGGQNVNKVATAVRLVHKPTGITVSSSSERSQLRNRQTAMNLLRGKLMMIEEEKQAKEQNKIKGEHKVAGWGNQIRNYVLHPYKLVKDLRTNTELHDPEGVLDGKLEDLIEAQIRL</sequence>
<dbReference type="Gene3D" id="3.30.70.1660">
    <property type="match status" value="1"/>
</dbReference>
<gene>
    <name evidence="4 8" type="primary">prfB</name>
    <name evidence="8" type="ORF">KC909_03070</name>
</gene>
<dbReference type="Pfam" id="PF03462">
    <property type="entry name" value="PCRF"/>
    <property type="match status" value="1"/>
</dbReference>
<name>A0A955RIW1_9BACT</name>
<dbReference type="InterPro" id="IPR004374">
    <property type="entry name" value="PrfB"/>
</dbReference>
<evidence type="ECO:0000256" key="4">
    <source>
        <dbReference type="HAMAP-Rule" id="MF_00094"/>
    </source>
</evidence>
<accession>A0A955RIW1</accession>
<dbReference type="InterPro" id="IPR005139">
    <property type="entry name" value="PCRF"/>
</dbReference>
<dbReference type="Pfam" id="PF00472">
    <property type="entry name" value="RF-1"/>
    <property type="match status" value="1"/>
</dbReference>
<evidence type="ECO:0000259" key="7">
    <source>
        <dbReference type="PROSITE" id="PS00745"/>
    </source>
</evidence>
<comment type="PTM">
    <text evidence="4">Methylated by PrmC. Methylation increases the termination efficiency of RF2.</text>
</comment>
<keyword evidence="2 4" id="KW-0488">Methylation</keyword>
<dbReference type="Gene3D" id="3.30.160.20">
    <property type="match status" value="1"/>
</dbReference>
<comment type="function">
    <text evidence="4">Peptide chain release factor 2 directs the termination of translation in response to the peptide chain termination codons UGA and UAA.</text>
</comment>
<dbReference type="AlphaFoldDB" id="A0A955RIW1"/>
<evidence type="ECO:0000256" key="1">
    <source>
        <dbReference type="ARBA" id="ARBA00010835"/>
    </source>
</evidence>
<evidence type="ECO:0000256" key="2">
    <source>
        <dbReference type="ARBA" id="ARBA00022481"/>
    </source>
</evidence>
<evidence type="ECO:0000313" key="9">
    <source>
        <dbReference type="Proteomes" id="UP000783287"/>
    </source>
</evidence>
<evidence type="ECO:0000313" key="8">
    <source>
        <dbReference type="EMBL" id="MCA9383321.1"/>
    </source>
</evidence>
<dbReference type="HAMAP" id="MF_00094">
    <property type="entry name" value="Rel_fac_2"/>
    <property type="match status" value="1"/>
</dbReference>
<dbReference type="EMBL" id="JAGQLK010000054">
    <property type="protein sequence ID" value="MCA9383321.1"/>
    <property type="molecule type" value="Genomic_DNA"/>
</dbReference>
<dbReference type="InterPro" id="IPR045853">
    <property type="entry name" value="Pep_chain_release_fac_I_sf"/>
</dbReference>
<keyword evidence="6" id="KW-0175">Coiled coil</keyword>
<keyword evidence="4" id="KW-0963">Cytoplasm</keyword>
<feature type="domain" description="Prokaryotic-type class I peptide chain release factors" evidence="7">
    <location>
        <begin position="251"/>
        <end position="267"/>
    </location>
</feature>
<organism evidence="8 9">
    <name type="scientific">Candidatus Dojkabacteria bacterium</name>
    <dbReference type="NCBI Taxonomy" id="2099670"/>
    <lineage>
        <taxon>Bacteria</taxon>
        <taxon>Candidatus Dojkabacteria</taxon>
    </lineage>
</organism>
<comment type="similarity">
    <text evidence="1 4">Belongs to the prokaryotic/mitochondrial release factor family.</text>
</comment>
<proteinExistence type="inferred from homology"/>
<dbReference type="InterPro" id="IPR000352">
    <property type="entry name" value="Pep_chain_release_fac_I"/>
</dbReference>
<reference evidence="8" key="2">
    <citation type="journal article" date="2021" name="Microbiome">
        <title>Successional dynamics and alternative stable states in a saline activated sludge microbial community over 9 years.</title>
        <authorList>
            <person name="Wang Y."/>
            <person name="Ye J."/>
            <person name="Ju F."/>
            <person name="Liu L."/>
            <person name="Boyd J.A."/>
            <person name="Deng Y."/>
            <person name="Parks D.H."/>
            <person name="Jiang X."/>
            <person name="Yin X."/>
            <person name="Woodcroft B.J."/>
            <person name="Tyson G.W."/>
            <person name="Hugenholtz P."/>
            <person name="Polz M.F."/>
            <person name="Zhang T."/>
        </authorList>
    </citation>
    <scope>NUCLEOTIDE SEQUENCE</scope>
    <source>
        <strain evidence="8">HKST-UBA14</strain>
    </source>
</reference>